<name>E2B7D7_HARSA</name>
<protein>
    <submittedName>
        <fullName evidence="2">Uncharacterized protein</fullName>
    </submittedName>
</protein>
<keyword evidence="3" id="KW-1185">Reference proteome</keyword>
<dbReference type="AlphaFoldDB" id="E2B7D7"/>
<dbReference type="Proteomes" id="UP000008237">
    <property type="component" value="Unassembled WGS sequence"/>
</dbReference>
<feature type="compositionally biased region" description="Low complexity" evidence="1">
    <location>
        <begin position="67"/>
        <end position="78"/>
    </location>
</feature>
<feature type="region of interest" description="Disordered" evidence="1">
    <location>
        <begin position="29"/>
        <end position="87"/>
    </location>
</feature>
<dbReference type="InParanoid" id="E2B7D7"/>
<gene>
    <name evidence="2" type="ORF">EAI_01843</name>
</gene>
<proteinExistence type="predicted"/>
<evidence type="ECO:0000313" key="3">
    <source>
        <dbReference type="Proteomes" id="UP000008237"/>
    </source>
</evidence>
<feature type="compositionally biased region" description="Pro residues" evidence="1">
    <location>
        <begin position="42"/>
        <end position="66"/>
    </location>
</feature>
<evidence type="ECO:0000313" key="2">
    <source>
        <dbReference type="EMBL" id="EFN88422.1"/>
    </source>
</evidence>
<sequence length="508" mass="56046">MTDFLTQTNSLNYATGMLKPPWKISMVTPALNKDGETREPVVPAPPPPPPPPPPPSPPPPLPPTRTPFPAGRRTSSGGRRAKTVKFLAEEEHPRRIEIIEAPRCARGYLAVRCGAVRCSGGGGDGGGGCGGGGGSGDDAEGRGGYAAGDRGLFKDLYSGSALIDAGREQHQLVSTCMRKDYRLHSAASENTMTRGHRKGGKGTAVYRIRERFSVTIVKPFSILDGQDDKKKKEGGRKKGRKKGRLTLFTASDGILRFTEQDATFQYNYSLTVSNSMSRTFQTAYVHKRYSKDKDEKPLFSRPILQGNIIGFLVTLEIFGLYSPPTKYSEPSDVTHTACIPSTCRAFHEPYDPMPHYLIPDMCKRSVLLGKCGFTATTTMNYASYTRLESLLKGYKDNRQNPIPRTPCGALVQNAKSAEMKIHETGARASAYNSNHSESIYETRAAPCARPDRLAPSKSRSWKIARWRIGIENSASLEPRDIPYKPVLIPRREDYYIFVVRQINPCLPI</sequence>
<organism evidence="3">
    <name type="scientific">Harpegnathos saltator</name>
    <name type="common">Jerdon's jumping ant</name>
    <dbReference type="NCBI Taxonomy" id="610380"/>
    <lineage>
        <taxon>Eukaryota</taxon>
        <taxon>Metazoa</taxon>
        <taxon>Ecdysozoa</taxon>
        <taxon>Arthropoda</taxon>
        <taxon>Hexapoda</taxon>
        <taxon>Insecta</taxon>
        <taxon>Pterygota</taxon>
        <taxon>Neoptera</taxon>
        <taxon>Endopterygota</taxon>
        <taxon>Hymenoptera</taxon>
        <taxon>Apocrita</taxon>
        <taxon>Aculeata</taxon>
        <taxon>Formicoidea</taxon>
        <taxon>Formicidae</taxon>
        <taxon>Ponerinae</taxon>
        <taxon>Ponerini</taxon>
        <taxon>Harpegnathos</taxon>
    </lineage>
</organism>
<accession>E2B7D7</accession>
<dbReference type="SUPFAM" id="SSF101447">
    <property type="entry name" value="Formin homology 2 domain (FH2 domain)"/>
    <property type="match status" value="1"/>
</dbReference>
<dbReference type="EMBL" id="GL446154">
    <property type="protein sequence ID" value="EFN88422.1"/>
    <property type="molecule type" value="Genomic_DNA"/>
</dbReference>
<reference evidence="2 3" key="1">
    <citation type="journal article" date="2010" name="Science">
        <title>Genomic comparison of the ants Camponotus floridanus and Harpegnathos saltator.</title>
        <authorList>
            <person name="Bonasio R."/>
            <person name="Zhang G."/>
            <person name="Ye C."/>
            <person name="Mutti N.S."/>
            <person name="Fang X."/>
            <person name="Qin N."/>
            <person name="Donahue G."/>
            <person name="Yang P."/>
            <person name="Li Q."/>
            <person name="Li C."/>
            <person name="Zhang P."/>
            <person name="Huang Z."/>
            <person name="Berger S.L."/>
            <person name="Reinberg D."/>
            <person name="Wang J."/>
            <person name="Liebig J."/>
        </authorList>
    </citation>
    <scope>NUCLEOTIDE SEQUENCE [LARGE SCALE GENOMIC DNA]</scope>
    <source>
        <strain evidence="2 3">R22 G/1</strain>
    </source>
</reference>
<evidence type="ECO:0000256" key="1">
    <source>
        <dbReference type="SAM" id="MobiDB-lite"/>
    </source>
</evidence>